<keyword evidence="1" id="KW-0812">Transmembrane</keyword>
<feature type="transmembrane region" description="Helical" evidence="1">
    <location>
        <begin position="94"/>
        <end position="114"/>
    </location>
</feature>
<evidence type="ECO:0000313" key="3">
    <source>
        <dbReference type="Proteomes" id="UP000179023"/>
    </source>
</evidence>
<evidence type="ECO:0008006" key="4">
    <source>
        <dbReference type="Google" id="ProtNLM"/>
    </source>
</evidence>
<sequence length="277" mass="30793">MIGFIFVLAATFWEEVGSSIGKFQVREKKESIYTFGFLSLLWGTLFLFGTAFVRHEFVFSLASLPTLGVRIILEILQTHVSILAITRADRSTFGFLRILTIPLLLATDIILGYSVGTNEIVGISIIITALMFLFVNHGIKKEGAWLVIFTAINAVATISLFKYNITHFNSVEVEQIIIHLVLLIYFLGMALRVAKENPLRFLRKPIFFAQSAAAGVGSVFISFAYLFGSASVITTIKRAAAIFWAMLSGNRFFEEKGFLVKFISLILIAIGLVFLAL</sequence>
<feature type="transmembrane region" description="Helical" evidence="1">
    <location>
        <begin position="32"/>
        <end position="51"/>
    </location>
</feature>
<feature type="transmembrane region" description="Helical" evidence="1">
    <location>
        <begin position="143"/>
        <end position="164"/>
    </location>
</feature>
<reference evidence="2 3" key="1">
    <citation type="journal article" date="2016" name="Nat. Commun.">
        <title>Thousands of microbial genomes shed light on interconnected biogeochemical processes in an aquifer system.</title>
        <authorList>
            <person name="Anantharaman K."/>
            <person name="Brown C.T."/>
            <person name="Hug L.A."/>
            <person name="Sharon I."/>
            <person name="Castelle C.J."/>
            <person name="Probst A.J."/>
            <person name="Thomas B.C."/>
            <person name="Singh A."/>
            <person name="Wilkins M.J."/>
            <person name="Karaoz U."/>
            <person name="Brodie E.L."/>
            <person name="Williams K.H."/>
            <person name="Hubbard S.S."/>
            <person name="Banfield J.F."/>
        </authorList>
    </citation>
    <scope>NUCLEOTIDE SEQUENCE [LARGE SCALE GENOMIC DNA]</scope>
</reference>
<dbReference type="Proteomes" id="UP000179023">
    <property type="component" value="Unassembled WGS sequence"/>
</dbReference>
<evidence type="ECO:0000313" key="2">
    <source>
        <dbReference type="EMBL" id="OHA00057.1"/>
    </source>
</evidence>
<comment type="caution">
    <text evidence="2">The sequence shown here is derived from an EMBL/GenBank/DDBJ whole genome shotgun (WGS) entry which is preliminary data.</text>
</comment>
<keyword evidence="1" id="KW-1133">Transmembrane helix</keyword>
<feature type="transmembrane region" description="Helical" evidence="1">
    <location>
        <begin position="206"/>
        <end position="227"/>
    </location>
</feature>
<gene>
    <name evidence="2" type="ORF">A3C07_05230</name>
</gene>
<keyword evidence="1" id="KW-0472">Membrane</keyword>
<evidence type="ECO:0000256" key="1">
    <source>
        <dbReference type="SAM" id="Phobius"/>
    </source>
</evidence>
<feature type="transmembrane region" description="Helical" evidence="1">
    <location>
        <begin position="176"/>
        <end position="194"/>
    </location>
</feature>
<dbReference type="EMBL" id="MHQI01000028">
    <property type="protein sequence ID" value="OHA00057.1"/>
    <property type="molecule type" value="Genomic_DNA"/>
</dbReference>
<organism evidence="2 3">
    <name type="scientific">Candidatus Sungbacteria bacterium RIFCSPHIGHO2_02_FULL_47_11</name>
    <dbReference type="NCBI Taxonomy" id="1802270"/>
    <lineage>
        <taxon>Bacteria</taxon>
        <taxon>Candidatus Sungiibacteriota</taxon>
    </lineage>
</organism>
<name>A0A1G2KKS9_9BACT</name>
<feature type="transmembrane region" description="Helical" evidence="1">
    <location>
        <begin position="258"/>
        <end position="276"/>
    </location>
</feature>
<accession>A0A1G2KKS9</accession>
<protein>
    <recommendedName>
        <fullName evidence="4">EamA domain-containing protein</fullName>
    </recommendedName>
</protein>
<feature type="transmembrane region" description="Helical" evidence="1">
    <location>
        <begin position="120"/>
        <end position="136"/>
    </location>
</feature>
<dbReference type="AlphaFoldDB" id="A0A1G2KKS9"/>
<proteinExistence type="predicted"/>